<organism evidence="2 3">
    <name type="scientific">Muribacter muris</name>
    <dbReference type="NCBI Taxonomy" id="67855"/>
    <lineage>
        <taxon>Bacteria</taxon>
        <taxon>Pseudomonadati</taxon>
        <taxon>Pseudomonadota</taxon>
        <taxon>Gammaproteobacteria</taxon>
        <taxon>Pasteurellales</taxon>
        <taxon>Pasteurellaceae</taxon>
        <taxon>Muribacter</taxon>
    </lineage>
</organism>
<sequence>MGLTRVKQNILAVLQRLAKAYHAVEQYFTSGSFGVKFYPFLMPPCVRRSHALLIRLIAVISAFIGLYYFFAELVAVLFSQGTKVYLNHSTLELLLPIGTLVDTQTSQLSPLSYMMRVAFMLQGIFFVWIYLLGISQITAPKYRLIGTVSALCFSLGATLIASSQGGKYVEGGLHNLGASITFIFGHLTLLATGLGIVSRSFYRLKRYAILASICGISAILATIFIPTAYFALLERFGIYTILIWEIAVSFAILKQVK</sequence>
<feature type="transmembrane region" description="Helical" evidence="1">
    <location>
        <begin position="209"/>
        <end position="230"/>
    </location>
</feature>
<evidence type="ECO:0000313" key="2">
    <source>
        <dbReference type="EMBL" id="KMK51689.1"/>
    </source>
</evidence>
<name>A0A0J5P866_9PAST</name>
<evidence type="ECO:0008006" key="4">
    <source>
        <dbReference type="Google" id="ProtNLM"/>
    </source>
</evidence>
<dbReference type="AlphaFoldDB" id="A0A0J5P866"/>
<reference evidence="2 3" key="1">
    <citation type="submission" date="2014-12" db="EMBL/GenBank/DDBJ databases">
        <title>Reclassification of Actinobacillus muris as Muribacter muris.</title>
        <authorList>
            <person name="Christensen H."/>
            <person name="Nicklas W."/>
            <person name="Bisgaard M."/>
        </authorList>
    </citation>
    <scope>NUCLEOTIDE SEQUENCE [LARGE SCALE GENOMIC DNA]</scope>
    <source>
        <strain evidence="2 3">Ackerman80-443D</strain>
    </source>
</reference>
<dbReference type="PATRIC" id="fig|67855.3.peg.840"/>
<accession>A0A0J5P866</accession>
<feature type="transmembrane region" description="Helical" evidence="1">
    <location>
        <begin position="113"/>
        <end position="132"/>
    </location>
</feature>
<keyword evidence="1" id="KW-0472">Membrane</keyword>
<keyword evidence="1" id="KW-1133">Transmembrane helix</keyword>
<dbReference type="EMBL" id="JWIZ01000024">
    <property type="protein sequence ID" value="KMK51689.1"/>
    <property type="molecule type" value="Genomic_DNA"/>
</dbReference>
<feature type="transmembrane region" description="Helical" evidence="1">
    <location>
        <begin position="52"/>
        <end position="70"/>
    </location>
</feature>
<dbReference type="STRING" id="67855.RO21_04905"/>
<protein>
    <recommendedName>
        <fullName evidence="4">DUF998 domain-containing protein</fullName>
    </recommendedName>
</protein>
<proteinExistence type="predicted"/>
<keyword evidence="3" id="KW-1185">Reference proteome</keyword>
<feature type="transmembrane region" description="Helical" evidence="1">
    <location>
        <begin position="176"/>
        <end position="197"/>
    </location>
</feature>
<feature type="transmembrane region" description="Helical" evidence="1">
    <location>
        <begin position="144"/>
        <end position="164"/>
    </location>
</feature>
<dbReference type="Proteomes" id="UP000036270">
    <property type="component" value="Unassembled WGS sequence"/>
</dbReference>
<keyword evidence="1" id="KW-0812">Transmembrane</keyword>
<evidence type="ECO:0000313" key="3">
    <source>
        <dbReference type="Proteomes" id="UP000036270"/>
    </source>
</evidence>
<evidence type="ECO:0000256" key="1">
    <source>
        <dbReference type="SAM" id="Phobius"/>
    </source>
</evidence>
<comment type="caution">
    <text evidence="2">The sequence shown here is derived from an EMBL/GenBank/DDBJ whole genome shotgun (WGS) entry which is preliminary data.</text>
</comment>
<feature type="transmembrane region" description="Helical" evidence="1">
    <location>
        <begin position="236"/>
        <end position="253"/>
    </location>
</feature>
<gene>
    <name evidence="2" type="ORF">RO21_04905</name>
</gene>